<reference evidence="2" key="1">
    <citation type="submission" date="2015-10" db="EMBL/GenBank/DDBJ databases">
        <authorList>
            <person name="Regsiter A."/>
            <person name="william w."/>
        </authorList>
    </citation>
    <scope>NUCLEOTIDE SEQUENCE</scope>
    <source>
        <strain evidence="2">Montdore</strain>
    </source>
</reference>
<feature type="domain" description="Diphosphomevalonate decarboxylase-like N-terminal" evidence="1">
    <location>
        <begin position="20"/>
        <end position="76"/>
    </location>
</feature>
<dbReference type="Gene3D" id="3.30.230.10">
    <property type="match status" value="1"/>
</dbReference>
<dbReference type="AlphaFoldDB" id="A0A292Q2T1"/>
<dbReference type="InterPro" id="IPR053859">
    <property type="entry name" value="MVD-like_N"/>
</dbReference>
<dbReference type="Proteomes" id="UP001412239">
    <property type="component" value="Unassembled WGS sequence"/>
</dbReference>
<accession>A0A292Q2T1</accession>
<organism evidence="2 3">
    <name type="scientific">Tuber aestivum</name>
    <name type="common">summer truffle</name>
    <dbReference type="NCBI Taxonomy" id="59557"/>
    <lineage>
        <taxon>Eukaryota</taxon>
        <taxon>Fungi</taxon>
        <taxon>Dikarya</taxon>
        <taxon>Ascomycota</taxon>
        <taxon>Pezizomycotina</taxon>
        <taxon>Pezizomycetes</taxon>
        <taxon>Pezizales</taxon>
        <taxon>Tuberaceae</taxon>
        <taxon>Tuber</taxon>
    </lineage>
</organism>
<protein>
    <recommendedName>
        <fullName evidence="1">Diphosphomevalonate decarboxylase-like N-terminal domain-containing protein</fullName>
    </recommendedName>
</protein>
<evidence type="ECO:0000313" key="3">
    <source>
        <dbReference type="Proteomes" id="UP001412239"/>
    </source>
</evidence>
<dbReference type="Pfam" id="PF22700">
    <property type="entry name" value="MVD-like_N"/>
    <property type="match status" value="1"/>
</dbReference>
<dbReference type="EMBL" id="LN890975">
    <property type="protein sequence ID" value="CUS13275.1"/>
    <property type="molecule type" value="Genomic_DNA"/>
</dbReference>
<evidence type="ECO:0000259" key="1">
    <source>
        <dbReference type="Pfam" id="PF22700"/>
    </source>
</evidence>
<evidence type="ECO:0000313" key="2">
    <source>
        <dbReference type="EMBL" id="CUS13275.1"/>
    </source>
</evidence>
<sequence length="76" mass="8871">MLREHKIFRKNYEATNPFLRKLSRYCVHSISEDNFPTAAQRRFTADGFAALVRPIADLYQLPEWLTELSKVARQGS</sequence>
<name>A0A292Q2T1_9PEZI</name>
<proteinExistence type="predicted"/>
<gene>
    <name evidence="2" type="ORF">GSTUAT00002651001</name>
</gene>
<keyword evidence="3" id="KW-1185">Reference proteome</keyword>
<dbReference type="InterPro" id="IPR014721">
    <property type="entry name" value="Ribsml_uS5_D2-typ_fold_subgr"/>
</dbReference>